<comment type="caution">
    <text evidence="3">The sequence shown here is derived from an EMBL/GenBank/DDBJ whole genome shotgun (WGS) entry which is preliminary data.</text>
</comment>
<dbReference type="Gene3D" id="3.30.530.20">
    <property type="match status" value="1"/>
</dbReference>
<comment type="similarity">
    <text evidence="1">Belongs to the AHA1 family.</text>
</comment>
<keyword evidence="4" id="KW-1185">Reference proteome</keyword>
<gene>
    <name evidence="3" type="ORF">APR03_003965</name>
</gene>
<dbReference type="Pfam" id="PF08327">
    <property type="entry name" value="AHSA1"/>
    <property type="match status" value="1"/>
</dbReference>
<dbReference type="CDD" id="cd07826">
    <property type="entry name" value="SRPBCC_CalC_Aha1-like_9"/>
    <property type="match status" value="1"/>
</dbReference>
<dbReference type="AlphaFoldDB" id="A0A9X2JWH3"/>
<dbReference type="RefSeq" id="WP_253838618.1">
    <property type="nucleotide sequence ID" value="NZ_JAMTCS010000013.1"/>
</dbReference>
<feature type="domain" description="Activator of Hsp90 ATPase homologue 1/2-like C-terminal" evidence="2">
    <location>
        <begin position="26"/>
        <end position="156"/>
    </location>
</feature>
<dbReference type="Proteomes" id="UP001139493">
    <property type="component" value="Unassembled WGS sequence"/>
</dbReference>
<accession>A0A9X2JWH3</accession>
<evidence type="ECO:0000256" key="1">
    <source>
        <dbReference type="ARBA" id="ARBA00006817"/>
    </source>
</evidence>
<organism evidence="3 4">
    <name type="scientific">Promicromonospora thailandica</name>
    <dbReference type="NCBI Taxonomy" id="765201"/>
    <lineage>
        <taxon>Bacteria</taxon>
        <taxon>Bacillati</taxon>
        <taxon>Actinomycetota</taxon>
        <taxon>Actinomycetes</taxon>
        <taxon>Micrococcales</taxon>
        <taxon>Promicromonosporaceae</taxon>
        <taxon>Promicromonospora</taxon>
    </lineage>
</organism>
<protein>
    <submittedName>
        <fullName evidence="3">Conserved protein YndB, AHSA1/START domain</fullName>
    </submittedName>
</protein>
<reference evidence="3" key="1">
    <citation type="submission" date="2022-06" db="EMBL/GenBank/DDBJ databases">
        <title>Genomic Encyclopedia of Archaeal and Bacterial Type Strains, Phase II (KMG-II): from individual species to whole genera.</title>
        <authorList>
            <person name="Goeker M."/>
        </authorList>
    </citation>
    <scope>NUCLEOTIDE SEQUENCE</scope>
    <source>
        <strain evidence="3">DSM 26652</strain>
    </source>
</reference>
<sequence length="170" mass="18945">MTTTTKGSAVLTLPSDTEILVTREFNAPRDLVWRVFTEPELIRRWWAGQRGTVTEASVDLRVGGTWRYVMTTTDGFDVAFHGEYREIEAPARMTHTEVFEGMPDGDSDPSLNHYTFAEHDGRTTLTVRTVVSSKEVRDMIIATGMEGGMQEGYDLVEELAVELAGEQAPA</sequence>
<proteinExistence type="inferred from homology"/>
<dbReference type="InterPro" id="IPR023393">
    <property type="entry name" value="START-like_dom_sf"/>
</dbReference>
<evidence type="ECO:0000259" key="2">
    <source>
        <dbReference type="Pfam" id="PF08327"/>
    </source>
</evidence>
<dbReference type="InterPro" id="IPR013538">
    <property type="entry name" value="ASHA1/2-like_C"/>
</dbReference>
<dbReference type="SUPFAM" id="SSF55961">
    <property type="entry name" value="Bet v1-like"/>
    <property type="match status" value="1"/>
</dbReference>
<name>A0A9X2JWH3_9MICO</name>
<evidence type="ECO:0000313" key="3">
    <source>
        <dbReference type="EMBL" id="MCP2266595.1"/>
    </source>
</evidence>
<dbReference type="EMBL" id="JAMTCS010000013">
    <property type="protein sequence ID" value="MCP2266595.1"/>
    <property type="molecule type" value="Genomic_DNA"/>
</dbReference>
<evidence type="ECO:0000313" key="4">
    <source>
        <dbReference type="Proteomes" id="UP001139493"/>
    </source>
</evidence>